<dbReference type="Gene3D" id="3.40.30.10">
    <property type="entry name" value="Glutaredoxin"/>
    <property type="match status" value="1"/>
</dbReference>
<dbReference type="Pfam" id="PF08534">
    <property type="entry name" value="Redoxin"/>
    <property type="match status" value="1"/>
</dbReference>
<accession>A0A6J6B164</accession>
<protein>
    <submittedName>
        <fullName evidence="6">Unannotated protein</fullName>
    </submittedName>
</protein>
<comment type="subcellular location">
    <subcellularLocation>
        <location evidence="1">Cell envelope</location>
    </subcellularLocation>
</comment>
<keyword evidence="4" id="KW-0676">Redox-active center</keyword>
<dbReference type="PROSITE" id="PS51352">
    <property type="entry name" value="THIOREDOXIN_2"/>
    <property type="match status" value="1"/>
</dbReference>
<sequence length="183" mass="19426">MKMFITSGVLLVAVLVVSLINRDSAVTYELSNDVSNSSSGIAKNADNRGSQLAEVELLTVLGETISTRSLIGAPTIINIWYSTCEPCRRELPVLAQGALKSGEKIRFIGINIKDSAKVASEFAANYGVKFEIFLDANGAFISASGVSTAPMTLVVNAQGLIINQIAGELSTAKLDELMSELLK</sequence>
<organism evidence="6">
    <name type="scientific">freshwater metagenome</name>
    <dbReference type="NCBI Taxonomy" id="449393"/>
    <lineage>
        <taxon>unclassified sequences</taxon>
        <taxon>metagenomes</taxon>
        <taxon>ecological metagenomes</taxon>
    </lineage>
</organism>
<dbReference type="PROSITE" id="PS00194">
    <property type="entry name" value="THIOREDOXIN_1"/>
    <property type="match status" value="1"/>
</dbReference>
<evidence type="ECO:0000256" key="2">
    <source>
        <dbReference type="ARBA" id="ARBA00022748"/>
    </source>
</evidence>
<dbReference type="GO" id="GO:0030313">
    <property type="term" value="C:cell envelope"/>
    <property type="evidence" value="ECO:0007669"/>
    <property type="project" value="UniProtKB-SubCell"/>
</dbReference>
<dbReference type="PANTHER" id="PTHR42852:SF6">
    <property type="entry name" value="THIOL:DISULFIDE INTERCHANGE PROTEIN DSBE"/>
    <property type="match status" value="1"/>
</dbReference>
<dbReference type="InterPro" id="IPR036249">
    <property type="entry name" value="Thioredoxin-like_sf"/>
</dbReference>
<reference evidence="6" key="1">
    <citation type="submission" date="2020-05" db="EMBL/GenBank/DDBJ databases">
        <authorList>
            <person name="Chiriac C."/>
            <person name="Salcher M."/>
            <person name="Ghai R."/>
            <person name="Kavagutti S V."/>
        </authorList>
    </citation>
    <scope>NUCLEOTIDE SEQUENCE</scope>
</reference>
<name>A0A6J6B164_9ZZZZ</name>
<gene>
    <name evidence="6" type="ORF">UFOPK1353_00418</name>
</gene>
<evidence type="ECO:0000259" key="5">
    <source>
        <dbReference type="PROSITE" id="PS51352"/>
    </source>
</evidence>
<dbReference type="InterPro" id="IPR017937">
    <property type="entry name" value="Thioredoxin_CS"/>
</dbReference>
<feature type="domain" description="Thioredoxin" evidence="5">
    <location>
        <begin position="46"/>
        <end position="183"/>
    </location>
</feature>
<evidence type="ECO:0000256" key="4">
    <source>
        <dbReference type="ARBA" id="ARBA00023284"/>
    </source>
</evidence>
<dbReference type="InterPro" id="IPR013766">
    <property type="entry name" value="Thioredoxin_domain"/>
</dbReference>
<dbReference type="PANTHER" id="PTHR42852">
    <property type="entry name" value="THIOL:DISULFIDE INTERCHANGE PROTEIN DSBE"/>
    <property type="match status" value="1"/>
</dbReference>
<dbReference type="EMBL" id="CAEZSE010000048">
    <property type="protein sequence ID" value="CAB4532476.1"/>
    <property type="molecule type" value="Genomic_DNA"/>
</dbReference>
<dbReference type="GO" id="GO:0017004">
    <property type="term" value="P:cytochrome complex assembly"/>
    <property type="evidence" value="ECO:0007669"/>
    <property type="project" value="UniProtKB-KW"/>
</dbReference>
<keyword evidence="2" id="KW-0201">Cytochrome c-type biogenesis</keyword>
<evidence type="ECO:0000256" key="3">
    <source>
        <dbReference type="ARBA" id="ARBA00023157"/>
    </source>
</evidence>
<dbReference type="InterPro" id="IPR013740">
    <property type="entry name" value="Redoxin"/>
</dbReference>
<dbReference type="CDD" id="cd02966">
    <property type="entry name" value="TlpA_like_family"/>
    <property type="match status" value="1"/>
</dbReference>
<dbReference type="SUPFAM" id="SSF52833">
    <property type="entry name" value="Thioredoxin-like"/>
    <property type="match status" value="1"/>
</dbReference>
<evidence type="ECO:0000313" key="6">
    <source>
        <dbReference type="EMBL" id="CAB4532476.1"/>
    </source>
</evidence>
<keyword evidence="3" id="KW-1015">Disulfide bond</keyword>
<dbReference type="GO" id="GO:0016491">
    <property type="term" value="F:oxidoreductase activity"/>
    <property type="evidence" value="ECO:0007669"/>
    <property type="project" value="InterPro"/>
</dbReference>
<dbReference type="AlphaFoldDB" id="A0A6J6B164"/>
<evidence type="ECO:0000256" key="1">
    <source>
        <dbReference type="ARBA" id="ARBA00004196"/>
    </source>
</evidence>
<dbReference type="InterPro" id="IPR050553">
    <property type="entry name" value="Thioredoxin_ResA/DsbE_sf"/>
</dbReference>
<proteinExistence type="predicted"/>